<reference evidence="1" key="1">
    <citation type="submission" date="2023-06" db="EMBL/GenBank/DDBJ databases">
        <authorList>
            <person name="Zeman M."/>
            <person name="Kubasova T."/>
            <person name="Jahodarova E."/>
            <person name="Nykrynova M."/>
            <person name="Rychlik I."/>
        </authorList>
    </citation>
    <scope>NUCLEOTIDE SEQUENCE</scope>
    <source>
        <strain evidence="1">15_COKtk</strain>
    </source>
</reference>
<dbReference type="Proteomes" id="UP001168505">
    <property type="component" value="Unassembled WGS sequence"/>
</dbReference>
<organism evidence="1 2">
    <name type="scientific">Collinsella ihumii</name>
    <dbReference type="NCBI Taxonomy" id="1720204"/>
    <lineage>
        <taxon>Bacteria</taxon>
        <taxon>Bacillati</taxon>
        <taxon>Actinomycetota</taxon>
        <taxon>Coriobacteriia</taxon>
        <taxon>Coriobacteriales</taxon>
        <taxon>Coriobacteriaceae</taxon>
        <taxon>Collinsella</taxon>
    </lineage>
</organism>
<sequence>MRCTECGSEIRFTSEPMRETYKGEELAVDGIKRWVCDKCGNDVMKANETDRLGRELVDAYATRKSLLTPTEIHKLHVSFGMSEKAFENPVGVSSPTVSS</sequence>
<dbReference type="EMBL" id="JAUEIR010000007">
    <property type="protein sequence ID" value="MDN0069720.1"/>
    <property type="molecule type" value="Genomic_DNA"/>
</dbReference>
<dbReference type="NCBIfam" id="TIGR03831">
    <property type="entry name" value="YgiT_finger"/>
    <property type="match status" value="1"/>
</dbReference>
<proteinExistence type="predicted"/>
<comment type="caution">
    <text evidence="1">The sequence shown here is derived from an EMBL/GenBank/DDBJ whole genome shotgun (WGS) entry which is preliminary data.</text>
</comment>
<evidence type="ECO:0000313" key="1">
    <source>
        <dbReference type="EMBL" id="MDN0069720.1"/>
    </source>
</evidence>
<name>A0AAW7K1Z2_9ACTN</name>
<evidence type="ECO:0000313" key="2">
    <source>
        <dbReference type="Proteomes" id="UP001168505"/>
    </source>
</evidence>
<dbReference type="InterPro" id="IPR022453">
    <property type="entry name" value="Znf_MqsA-type"/>
</dbReference>
<dbReference type="Gene3D" id="3.10.20.860">
    <property type="match status" value="1"/>
</dbReference>
<reference evidence="1" key="2">
    <citation type="submission" date="2023-08" db="EMBL/GenBank/DDBJ databases">
        <title>Identification and characterization of horizontal gene transfer across gut microbiota members of farm animals based on homology search.</title>
        <authorList>
            <person name="Schwarzerova J."/>
            <person name="Nykrynova M."/>
            <person name="Jureckova K."/>
            <person name="Cejkova D."/>
            <person name="Rychlik I."/>
        </authorList>
    </citation>
    <scope>NUCLEOTIDE SEQUENCE</scope>
    <source>
        <strain evidence="1">15_COKtk</strain>
    </source>
</reference>
<protein>
    <submittedName>
        <fullName evidence="1">YgiT-type zinc finger protein</fullName>
    </submittedName>
</protein>
<dbReference type="AlphaFoldDB" id="A0AAW7K1Z2"/>
<dbReference type="RefSeq" id="WP_289827365.1">
    <property type="nucleotide sequence ID" value="NZ_JAUEIR010000007.1"/>
</dbReference>
<accession>A0AAW7K1Z2</accession>
<gene>
    <name evidence="1" type="ORF">QVN40_08420</name>
</gene>